<dbReference type="CDD" id="cd02248">
    <property type="entry name" value="Peptidase_C1A"/>
    <property type="match status" value="1"/>
</dbReference>
<keyword evidence="6" id="KW-1185">Reference proteome</keyword>
<dbReference type="Proteomes" id="UP000214646">
    <property type="component" value="Unassembled WGS sequence"/>
</dbReference>
<sequence length="389" mass="40804">MIGISAIAVVIAAVSAATVSNLVTPPAVAAAAKTHPADARLAAIDAHLKSNGHKFKTKRSPVFDKVAQLEALSHEIHLKAGFTNHQIGKESFKAASRSVKGLKLPANLHERIKAKAPYRPVLPRATQAQYDIRPLGFATDVDDQMQCGDCYNFSADKACMSAEKKAGVKNTVTWSYAHTLACSNTGGCDGGFPSDVMEWLLGNTDNDATQSPYNGAVGQCSGAAGTHKIDAHGYVGSDSTIPDEQSVKDAILAYGQISVCVAADDNFMAYSSGIFTGPPLTAGDVDHAVNLLGWDDTTSPPCWIMQNHWNESWGEKGCMRIARNSAQIGYAAAWAKINGTAPVPPGPTPPVPPVPPAPNPPTPAAGSITIDLDKKTVTVPGGYTPVLKP</sequence>
<dbReference type="Pfam" id="PF00112">
    <property type="entry name" value="Peptidase_C1"/>
    <property type="match status" value="1"/>
</dbReference>
<dbReference type="InterPro" id="IPR039417">
    <property type="entry name" value="Peptidase_C1A_papain-like"/>
</dbReference>
<evidence type="ECO:0000256" key="1">
    <source>
        <dbReference type="ARBA" id="ARBA00008455"/>
    </source>
</evidence>
<feature type="signal peptide" evidence="3">
    <location>
        <begin position="1"/>
        <end position="29"/>
    </location>
</feature>
<comment type="similarity">
    <text evidence="1">Belongs to the peptidase C1 family.</text>
</comment>
<evidence type="ECO:0000256" key="2">
    <source>
        <dbReference type="SAM" id="MobiDB-lite"/>
    </source>
</evidence>
<evidence type="ECO:0000313" key="5">
    <source>
        <dbReference type="EMBL" id="OWK34261.1"/>
    </source>
</evidence>
<gene>
    <name evidence="5" type="ORF">FRUB_10232</name>
</gene>
<dbReference type="PANTHER" id="PTHR12411">
    <property type="entry name" value="CYSTEINE PROTEASE FAMILY C1-RELATED"/>
    <property type="match status" value="1"/>
</dbReference>
<dbReference type="GO" id="GO:0008234">
    <property type="term" value="F:cysteine-type peptidase activity"/>
    <property type="evidence" value="ECO:0007669"/>
    <property type="project" value="InterPro"/>
</dbReference>
<proteinExistence type="inferred from homology"/>
<feature type="compositionally biased region" description="Pro residues" evidence="2">
    <location>
        <begin position="342"/>
        <end position="363"/>
    </location>
</feature>
<dbReference type="InterPro" id="IPR013128">
    <property type="entry name" value="Peptidase_C1A"/>
</dbReference>
<dbReference type="SMART" id="SM00645">
    <property type="entry name" value="Pept_C1"/>
    <property type="match status" value="1"/>
</dbReference>
<evidence type="ECO:0000259" key="4">
    <source>
        <dbReference type="SMART" id="SM00645"/>
    </source>
</evidence>
<feature type="chain" id="PRO_5013279574" evidence="3">
    <location>
        <begin position="30"/>
        <end position="389"/>
    </location>
</feature>
<dbReference type="InterPro" id="IPR025660">
    <property type="entry name" value="Pept_his_AS"/>
</dbReference>
<dbReference type="SUPFAM" id="SSF54001">
    <property type="entry name" value="Cysteine proteinases"/>
    <property type="match status" value="1"/>
</dbReference>
<accession>A0A225CY46</accession>
<protein>
    <submittedName>
        <fullName evidence="5">FB22</fullName>
    </submittedName>
</protein>
<name>A0A225CY46_9BACT</name>
<evidence type="ECO:0000256" key="3">
    <source>
        <dbReference type="SAM" id="SignalP"/>
    </source>
</evidence>
<keyword evidence="3" id="KW-0732">Signal</keyword>
<reference evidence="6" key="1">
    <citation type="submission" date="2017-06" db="EMBL/GenBank/DDBJ databases">
        <title>Genome analysis of Fimbriiglobus ruber SP5, the first member of the order Planctomycetales with confirmed chitinolytic capability.</title>
        <authorList>
            <person name="Ravin N.V."/>
            <person name="Rakitin A.L."/>
            <person name="Ivanova A.A."/>
            <person name="Beletsky A.V."/>
            <person name="Kulichevskaya I.S."/>
            <person name="Mardanov A.V."/>
            <person name="Dedysh S.N."/>
        </authorList>
    </citation>
    <scope>NUCLEOTIDE SEQUENCE [LARGE SCALE GENOMIC DNA]</scope>
    <source>
        <strain evidence="6">SP5</strain>
    </source>
</reference>
<dbReference type="AlphaFoldDB" id="A0A225CY46"/>
<dbReference type="InterPro" id="IPR000668">
    <property type="entry name" value="Peptidase_C1A_C"/>
</dbReference>
<dbReference type="EMBL" id="NIDE01000020">
    <property type="protein sequence ID" value="OWK34261.1"/>
    <property type="molecule type" value="Genomic_DNA"/>
</dbReference>
<organism evidence="5 6">
    <name type="scientific">Fimbriiglobus ruber</name>
    <dbReference type="NCBI Taxonomy" id="1908690"/>
    <lineage>
        <taxon>Bacteria</taxon>
        <taxon>Pseudomonadati</taxon>
        <taxon>Planctomycetota</taxon>
        <taxon>Planctomycetia</taxon>
        <taxon>Gemmatales</taxon>
        <taxon>Gemmataceae</taxon>
        <taxon>Fimbriiglobus</taxon>
    </lineage>
</organism>
<feature type="domain" description="Peptidase C1A papain C-terminal" evidence="4">
    <location>
        <begin position="126"/>
        <end position="332"/>
    </location>
</feature>
<dbReference type="PROSITE" id="PS00639">
    <property type="entry name" value="THIOL_PROTEASE_HIS"/>
    <property type="match status" value="1"/>
</dbReference>
<comment type="caution">
    <text evidence="5">The sequence shown here is derived from an EMBL/GenBank/DDBJ whole genome shotgun (WGS) entry which is preliminary data.</text>
</comment>
<evidence type="ECO:0000313" key="6">
    <source>
        <dbReference type="Proteomes" id="UP000214646"/>
    </source>
</evidence>
<feature type="region of interest" description="Disordered" evidence="2">
    <location>
        <begin position="341"/>
        <end position="368"/>
    </location>
</feature>
<dbReference type="GO" id="GO:0006508">
    <property type="term" value="P:proteolysis"/>
    <property type="evidence" value="ECO:0007669"/>
    <property type="project" value="InterPro"/>
</dbReference>
<dbReference type="Gene3D" id="3.90.70.10">
    <property type="entry name" value="Cysteine proteinases"/>
    <property type="match status" value="1"/>
</dbReference>
<dbReference type="InterPro" id="IPR038765">
    <property type="entry name" value="Papain-like_cys_pep_sf"/>
</dbReference>